<feature type="binding site" evidence="7">
    <location>
        <position position="175"/>
    </location>
    <ligand>
        <name>ATP</name>
        <dbReference type="ChEBI" id="CHEBI:30616"/>
    </ligand>
</feature>
<comment type="caution">
    <text evidence="7">Lacks conserved residue(s) required for the propagation of feature annotation.</text>
</comment>
<reference evidence="10" key="1">
    <citation type="submission" date="2019-05" db="EMBL/GenBank/DDBJ databases">
        <title>Annotation for the trematode Fasciolopsis buski.</title>
        <authorList>
            <person name="Choi Y.-J."/>
        </authorList>
    </citation>
    <scope>NUCLEOTIDE SEQUENCE</scope>
    <source>
        <strain evidence="10">HT</strain>
        <tissue evidence="10">Whole worm</tissue>
    </source>
</reference>
<keyword evidence="5 7" id="KW-0067">ATP-binding</keyword>
<dbReference type="GO" id="GO:0005615">
    <property type="term" value="C:extracellular space"/>
    <property type="evidence" value="ECO:0007669"/>
    <property type="project" value="TreeGrafter"/>
</dbReference>
<dbReference type="InterPro" id="IPR036802">
    <property type="entry name" value="ATP-guanido_PTrfase_N_sf"/>
</dbReference>
<dbReference type="Pfam" id="PF00217">
    <property type="entry name" value="ATP-gua_Ptrans"/>
    <property type="match status" value="2"/>
</dbReference>
<feature type="binding site" evidence="7">
    <location>
        <position position="131"/>
    </location>
    <ligand>
        <name>ATP</name>
        <dbReference type="ChEBI" id="CHEBI:30616"/>
    </ligand>
</feature>
<dbReference type="GO" id="GO:0046314">
    <property type="term" value="P:phosphocreatine biosynthetic process"/>
    <property type="evidence" value="ECO:0007669"/>
    <property type="project" value="InterPro"/>
</dbReference>
<comment type="caution">
    <text evidence="10">The sequence shown here is derived from an EMBL/GenBank/DDBJ whole genome shotgun (WGS) entry which is preliminary data.</text>
</comment>
<organism evidence="10 11">
    <name type="scientific">Fasciolopsis buskii</name>
    <dbReference type="NCBI Taxonomy" id="27845"/>
    <lineage>
        <taxon>Eukaryota</taxon>
        <taxon>Metazoa</taxon>
        <taxon>Spiralia</taxon>
        <taxon>Lophotrochozoa</taxon>
        <taxon>Platyhelminthes</taxon>
        <taxon>Trematoda</taxon>
        <taxon>Digenea</taxon>
        <taxon>Plagiorchiida</taxon>
        <taxon>Echinostomata</taxon>
        <taxon>Echinostomatoidea</taxon>
        <taxon>Fasciolidae</taxon>
        <taxon>Fasciolopsis</taxon>
    </lineage>
</organism>
<evidence type="ECO:0000256" key="6">
    <source>
        <dbReference type="PROSITE-ProRule" id="PRU00842"/>
    </source>
</evidence>
<dbReference type="PROSITE" id="PS51510">
    <property type="entry name" value="PHOSPHAGEN_KINASE_C"/>
    <property type="match status" value="2"/>
</dbReference>
<dbReference type="SUPFAM" id="SSF48034">
    <property type="entry name" value="Guanido kinase N-terminal domain"/>
    <property type="match status" value="2"/>
</dbReference>
<dbReference type="SUPFAM" id="SSF55931">
    <property type="entry name" value="Glutamine synthetase/guanido kinase"/>
    <property type="match status" value="1"/>
</dbReference>
<proteinExistence type="inferred from homology"/>
<keyword evidence="4 7" id="KW-0418">Kinase</keyword>
<name>A0A8E0RX23_9TREM</name>
<feature type="domain" description="Phosphagen kinase N-terminal" evidence="8">
    <location>
        <begin position="1"/>
        <end position="35"/>
    </location>
</feature>
<evidence type="ECO:0000313" key="11">
    <source>
        <dbReference type="Proteomes" id="UP000728185"/>
    </source>
</evidence>
<dbReference type="InterPro" id="IPR000749">
    <property type="entry name" value="ATP-guanido_PTrfase"/>
</dbReference>
<evidence type="ECO:0000259" key="8">
    <source>
        <dbReference type="PROSITE" id="PS51509"/>
    </source>
</evidence>
<feature type="binding site" evidence="7">
    <location>
        <begin position="68"/>
        <end position="72"/>
    </location>
    <ligand>
        <name>ATP</name>
        <dbReference type="ChEBI" id="CHEBI:30616"/>
    </ligand>
</feature>
<protein>
    <submittedName>
        <fullName evidence="10">Arginine kinase</fullName>
    </submittedName>
</protein>
<dbReference type="FunFam" id="1.10.135.10:FF:000003">
    <property type="entry name" value="Three-domain arginine kinase"/>
    <property type="match status" value="1"/>
</dbReference>
<feature type="domain" description="Phosphagen kinase N-terminal" evidence="8">
    <location>
        <begin position="268"/>
        <end position="349"/>
    </location>
</feature>
<gene>
    <name evidence="10" type="ORF">FBUS_09310</name>
</gene>
<accession>A0A8E0RX23</accession>
<dbReference type="PANTHER" id="PTHR11547">
    <property type="entry name" value="ARGININE OR CREATINE KINASE"/>
    <property type="match status" value="1"/>
</dbReference>
<dbReference type="Pfam" id="PF02807">
    <property type="entry name" value="ATP-gua_PtransN"/>
    <property type="match status" value="1"/>
</dbReference>
<comment type="similarity">
    <text evidence="1 6">Belongs to the ATP:guanido phosphotransferase family.</text>
</comment>
<dbReference type="GO" id="GO:0005524">
    <property type="term" value="F:ATP binding"/>
    <property type="evidence" value="ECO:0007669"/>
    <property type="project" value="UniProtKB-UniRule"/>
</dbReference>
<feature type="domain" description="Phosphagen kinase C-terminal" evidence="9">
    <location>
        <begin position="65"/>
        <end position="193"/>
    </location>
</feature>
<feature type="non-terminal residue" evidence="10">
    <location>
        <position position="393"/>
    </location>
</feature>
<dbReference type="EMBL" id="LUCM01007293">
    <property type="protein sequence ID" value="KAA0190201.1"/>
    <property type="molecule type" value="Genomic_DNA"/>
</dbReference>
<evidence type="ECO:0000256" key="1">
    <source>
        <dbReference type="ARBA" id="ARBA00006798"/>
    </source>
</evidence>
<keyword evidence="11" id="KW-1185">Reference proteome</keyword>
<feature type="domain" description="Phosphagen kinase C-terminal" evidence="9">
    <location>
        <begin position="195"/>
        <end position="252"/>
    </location>
</feature>
<dbReference type="Gene3D" id="1.10.135.10">
    <property type="entry name" value="ATP:guanido phosphotransferase, N-terminal domain"/>
    <property type="match status" value="2"/>
</dbReference>
<sequence length="393" mass="43983">ADAQNPGALLPRACDLEAYETFNEFFDPIIKDYHKISTPEISHPASNFGDLNGLEFRDLNADGNMVVSTRVRLGRTVEGYGFGPTLTKEKRLELEKKIAAALQGLTGEYTGTYYPLADMSEADRIALVEKHFLFRNDDSVLRDAGGYIDWPHGRGIFINKDQNFLVWVNEEDHIRVISMQEGGDLNAIYKRLAVEICEKHGIQSRGTYGEHTASVGGVYDLSNKRRLGLTELEAVTEMYKGVSFLLDLERQMQAYNKGAPADIMPVEPLTYLVHLLEAAPIEKCYTRKHLTTDVMKMFDGKRTTHGATLAHMIRNCAYNPGATCPRTGEAECYTVFAEYLDAVVRDYHGVTEASFRHPPPTFGDLDNLPFGDLDPSGMRFYLSCNSTLLLPAF</sequence>
<dbReference type="InterPro" id="IPR022413">
    <property type="entry name" value="ATP-guanido_PTrfase_N"/>
</dbReference>
<evidence type="ECO:0000256" key="4">
    <source>
        <dbReference type="ARBA" id="ARBA00022777"/>
    </source>
</evidence>
<evidence type="ECO:0000256" key="7">
    <source>
        <dbReference type="PROSITE-ProRule" id="PRU00843"/>
    </source>
</evidence>
<dbReference type="GO" id="GO:0004111">
    <property type="term" value="F:creatine kinase activity"/>
    <property type="evidence" value="ECO:0007669"/>
    <property type="project" value="InterPro"/>
</dbReference>
<feature type="binding site" evidence="7">
    <location>
        <begin position="205"/>
        <end position="210"/>
    </location>
    <ligand>
        <name>ATP</name>
        <dbReference type="ChEBI" id="CHEBI:30616"/>
    </ligand>
</feature>
<evidence type="ECO:0000256" key="5">
    <source>
        <dbReference type="ARBA" id="ARBA00022840"/>
    </source>
</evidence>
<keyword evidence="2 7" id="KW-0808">Transferase</keyword>
<dbReference type="Proteomes" id="UP000728185">
    <property type="component" value="Unassembled WGS sequence"/>
</dbReference>
<dbReference type="OrthoDB" id="430219at2759"/>
<dbReference type="AlphaFoldDB" id="A0A8E0RX23"/>
<evidence type="ECO:0000313" key="10">
    <source>
        <dbReference type="EMBL" id="KAA0190201.1"/>
    </source>
</evidence>
<keyword evidence="3 7" id="KW-0547">Nucleotide-binding</keyword>
<evidence type="ECO:0000256" key="2">
    <source>
        <dbReference type="ARBA" id="ARBA00022679"/>
    </source>
</evidence>
<dbReference type="Gene3D" id="3.30.590.10">
    <property type="entry name" value="Glutamine synthetase/guanido kinase, catalytic domain"/>
    <property type="match status" value="2"/>
</dbReference>
<dbReference type="PROSITE" id="PS51509">
    <property type="entry name" value="PHOSPHAGEN_KINASE_N"/>
    <property type="match status" value="2"/>
</dbReference>
<evidence type="ECO:0000256" key="3">
    <source>
        <dbReference type="ARBA" id="ARBA00022741"/>
    </source>
</evidence>
<dbReference type="PANTHER" id="PTHR11547:SF38">
    <property type="entry name" value="ARGININE KINASE 1-RELATED"/>
    <property type="match status" value="1"/>
</dbReference>
<evidence type="ECO:0000259" key="9">
    <source>
        <dbReference type="PROSITE" id="PS51510"/>
    </source>
</evidence>
<dbReference type="InterPro" id="IPR014746">
    <property type="entry name" value="Gln_synth/guanido_kin_cat_dom"/>
</dbReference>
<dbReference type="InterPro" id="IPR022414">
    <property type="entry name" value="ATP-guanido_PTrfase_cat"/>
</dbReference>